<keyword evidence="10" id="KW-1185">Reference proteome</keyword>
<dbReference type="AlphaFoldDB" id="A0A0C5VWC6"/>
<keyword evidence="4 6" id="KW-0560">Oxidoreductase</keyword>
<evidence type="ECO:0000313" key="9">
    <source>
        <dbReference type="EMBL" id="AJQ97618.1"/>
    </source>
</evidence>
<dbReference type="Proteomes" id="UP000032266">
    <property type="component" value="Chromosome"/>
</dbReference>
<dbReference type="SUPFAM" id="SSF51735">
    <property type="entry name" value="NAD(P)-binding Rossmann-fold domains"/>
    <property type="match status" value="1"/>
</dbReference>
<dbReference type="HAMAP" id="MF_00196">
    <property type="entry name" value="Mannitol_dehydrog"/>
    <property type="match status" value="1"/>
</dbReference>
<dbReference type="GO" id="GO:0008926">
    <property type="term" value="F:mannitol-1-phosphate 5-dehydrogenase activity"/>
    <property type="evidence" value="ECO:0007669"/>
    <property type="project" value="UniProtKB-UniRule"/>
</dbReference>
<dbReference type="PANTHER" id="PTHR30524">
    <property type="entry name" value="MANNITOL-1-PHOSPHATE 5-DEHYDROGENASE"/>
    <property type="match status" value="1"/>
</dbReference>
<dbReference type="RefSeq" id="WP_044619327.1">
    <property type="nucleotide sequence ID" value="NZ_CP007142.1"/>
</dbReference>
<dbReference type="SUPFAM" id="SSF48179">
    <property type="entry name" value="6-phosphogluconate dehydrogenase C-terminal domain-like"/>
    <property type="match status" value="1"/>
</dbReference>
<dbReference type="InterPro" id="IPR013328">
    <property type="entry name" value="6PGD_dom2"/>
</dbReference>
<accession>A0A0C5VWC6</accession>
<organism evidence="9 10">
    <name type="scientific">Gynuella sunshinyii YC6258</name>
    <dbReference type="NCBI Taxonomy" id="1445510"/>
    <lineage>
        <taxon>Bacteria</taxon>
        <taxon>Pseudomonadati</taxon>
        <taxon>Pseudomonadota</taxon>
        <taxon>Gammaproteobacteria</taxon>
        <taxon>Oceanospirillales</taxon>
        <taxon>Saccharospirillaceae</taxon>
        <taxon>Gynuella</taxon>
    </lineage>
</organism>
<dbReference type="KEGG" id="gsn:YC6258_05590"/>
<dbReference type="InterPro" id="IPR000669">
    <property type="entry name" value="Mannitol_DH"/>
</dbReference>
<dbReference type="HOGENOM" id="CLU_036089_2_0_6"/>
<evidence type="ECO:0000256" key="2">
    <source>
        <dbReference type="ARBA" id="ARBA00012939"/>
    </source>
</evidence>
<evidence type="ECO:0000259" key="7">
    <source>
        <dbReference type="Pfam" id="PF01232"/>
    </source>
</evidence>
<reference evidence="9 10" key="1">
    <citation type="submission" date="2014-01" db="EMBL/GenBank/DDBJ databases">
        <title>Full genme sequencing of cellulolytic bacterium Gynuella sunshinyii YC6258T gen. nov., sp. nov.</title>
        <authorList>
            <person name="Khan H."/>
            <person name="Chung E.J."/>
            <person name="Chung Y.R."/>
        </authorList>
    </citation>
    <scope>NUCLEOTIDE SEQUENCE [LARGE SCALE GENOMIC DNA]</scope>
    <source>
        <strain evidence="9 10">YC6258</strain>
    </source>
</reference>
<dbReference type="Pfam" id="PF01232">
    <property type="entry name" value="Mannitol_dh"/>
    <property type="match status" value="1"/>
</dbReference>
<sequence length="377" mass="40918">MKTAVQIGAGNIGRGFIGMLLSQAGYKVIFADVQKELVEALSKRRRYSVEVVGESRQSVEVGPVDGVDSNSQALIDALVDAELVTTAVGPNVLKWIAPALVRGIELAVQHGRTEPLNIIACENAVRATSQLKQLVLEQLPIELPSWVAFVDAAVDRIVPPMEKTDDVLAVRVEEFCEWLVEKSAFAGEVPDIPGMTAVDNLEAGVERKLFTLNTGHAVCAWVGQYLGFNTIAEAIADTRVNAVVRAVMGQSGAALIAKHHFDPAAHQAYIDKIIKRFENPYIVDDVARVGRQPIRKLSRGERIASPLSTALSFSLPVDKLLLGAAAAMHFHNDEDPQVAEMHELIKQKGVAEVFAELSGTGQGEVVADIYQHMEQYL</sequence>
<dbReference type="STRING" id="1445510.YC6258_05590"/>
<dbReference type="InterPro" id="IPR036291">
    <property type="entry name" value="NAD(P)-bd_dom_sf"/>
</dbReference>
<dbReference type="OrthoDB" id="271711at2"/>
<comment type="catalytic activity">
    <reaction evidence="6">
        <text>D-mannitol 1-phosphate + NAD(+) = beta-D-fructose 6-phosphate + NADH + H(+)</text>
        <dbReference type="Rhea" id="RHEA:19661"/>
        <dbReference type="ChEBI" id="CHEBI:15378"/>
        <dbReference type="ChEBI" id="CHEBI:57540"/>
        <dbReference type="ChEBI" id="CHEBI:57634"/>
        <dbReference type="ChEBI" id="CHEBI:57945"/>
        <dbReference type="ChEBI" id="CHEBI:61381"/>
        <dbReference type="EC" id="1.1.1.17"/>
    </reaction>
</comment>
<dbReference type="EMBL" id="CP007142">
    <property type="protein sequence ID" value="AJQ97618.1"/>
    <property type="molecule type" value="Genomic_DNA"/>
</dbReference>
<dbReference type="InterPro" id="IPR013118">
    <property type="entry name" value="Mannitol_DH_C"/>
</dbReference>
<dbReference type="PRINTS" id="PR00084">
    <property type="entry name" value="MTLDHDRGNASE"/>
</dbReference>
<dbReference type="PROSITE" id="PS00974">
    <property type="entry name" value="MANNITOL_DHGENASE"/>
    <property type="match status" value="1"/>
</dbReference>
<dbReference type="InterPro" id="IPR023028">
    <property type="entry name" value="Mannitol_1_phos_5_DH"/>
</dbReference>
<dbReference type="InterPro" id="IPR008927">
    <property type="entry name" value="6-PGluconate_DH-like_C_sf"/>
</dbReference>
<comment type="caution">
    <text evidence="6">Lacks conserved residue(s) required for the propagation of feature annotation.</text>
</comment>
<evidence type="ECO:0000256" key="6">
    <source>
        <dbReference type="HAMAP-Rule" id="MF_00196"/>
    </source>
</evidence>
<evidence type="ECO:0000259" key="8">
    <source>
        <dbReference type="Pfam" id="PF08125"/>
    </source>
</evidence>
<dbReference type="Gene3D" id="3.40.50.720">
    <property type="entry name" value="NAD(P)-binding Rossmann-like Domain"/>
    <property type="match status" value="1"/>
</dbReference>
<evidence type="ECO:0000256" key="1">
    <source>
        <dbReference type="ARBA" id="ARBA00006541"/>
    </source>
</evidence>
<dbReference type="InterPro" id="IPR023027">
    <property type="entry name" value="Mannitol_DH_CS"/>
</dbReference>
<evidence type="ECO:0000256" key="4">
    <source>
        <dbReference type="ARBA" id="ARBA00023002"/>
    </source>
</evidence>
<gene>
    <name evidence="6" type="primary">mtlD</name>
    <name evidence="9" type="ORF">YC6258_05590</name>
</gene>
<dbReference type="PATRIC" id="fig|1445510.3.peg.5556"/>
<dbReference type="GO" id="GO:0019592">
    <property type="term" value="P:mannitol catabolic process"/>
    <property type="evidence" value="ECO:0007669"/>
    <property type="project" value="TreeGrafter"/>
</dbReference>
<dbReference type="GO" id="GO:0005829">
    <property type="term" value="C:cytosol"/>
    <property type="evidence" value="ECO:0007669"/>
    <property type="project" value="TreeGrafter"/>
</dbReference>
<dbReference type="InterPro" id="IPR013131">
    <property type="entry name" value="Mannitol_DH_N"/>
</dbReference>
<evidence type="ECO:0000256" key="3">
    <source>
        <dbReference type="ARBA" id="ARBA00016219"/>
    </source>
</evidence>
<name>A0A0C5VWC6_9GAMM</name>
<feature type="domain" description="Mannitol dehydrogenase N-terminal" evidence="7">
    <location>
        <begin position="3"/>
        <end position="192"/>
    </location>
</feature>
<evidence type="ECO:0000313" key="10">
    <source>
        <dbReference type="Proteomes" id="UP000032266"/>
    </source>
</evidence>
<evidence type="ECO:0000256" key="5">
    <source>
        <dbReference type="ARBA" id="ARBA00023027"/>
    </source>
</evidence>
<proteinExistence type="inferred from homology"/>
<keyword evidence="5 6" id="KW-0520">NAD</keyword>
<dbReference type="Gene3D" id="1.10.1040.10">
    <property type="entry name" value="N-(1-d-carboxylethyl)-l-norvaline Dehydrogenase, domain 2"/>
    <property type="match status" value="1"/>
</dbReference>
<dbReference type="NCBIfam" id="NF002646">
    <property type="entry name" value="PRK02318.1-2"/>
    <property type="match status" value="1"/>
</dbReference>
<comment type="similarity">
    <text evidence="1 6">Belongs to the mannitol dehydrogenase family.</text>
</comment>
<dbReference type="NCBIfam" id="NF002652">
    <property type="entry name" value="PRK02318.2-5"/>
    <property type="match status" value="1"/>
</dbReference>
<protein>
    <recommendedName>
        <fullName evidence="3 6">Mannitol-1-phosphate 5-dehydrogenase</fullName>
        <ecNumber evidence="2 6">1.1.1.17</ecNumber>
    </recommendedName>
</protein>
<dbReference type="Pfam" id="PF08125">
    <property type="entry name" value="Mannitol_dh_C"/>
    <property type="match status" value="1"/>
</dbReference>
<dbReference type="PANTHER" id="PTHR30524:SF0">
    <property type="entry name" value="ALTRONATE OXIDOREDUCTASE-RELATED"/>
    <property type="match status" value="1"/>
</dbReference>
<dbReference type="EC" id="1.1.1.17" evidence="2 6"/>
<feature type="domain" description="Mannitol dehydrogenase C-terminal" evidence="8">
    <location>
        <begin position="202"/>
        <end position="375"/>
    </location>
</feature>